<evidence type="ECO:0000256" key="5">
    <source>
        <dbReference type="ARBA" id="ARBA00022840"/>
    </source>
</evidence>
<evidence type="ECO:0000256" key="1">
    <source>
        <dbReference type="ARBA" id="ARBA00008831"/>
    </source>
</evidence>
<dbReference type="Pfam" id="PF18376">
    <property type="entry name" value="MDD_C"/>
    <property type="match status" value="1"/>
</dbReference>
<dbReference type="Pfam" id="PF22700">
    <property type="entry name" value="MVD-like_N"/>
    <property type="match status" value="1"/>
</dbReference>
<dbReference type="GO" id="GO:0005524">
    <property type="term" value="F:ATP binding"/>
    <property type="evidence" value="ECO:0007669"/>
    <property type="project" value="UniProtKB-KW"/>
</dbReference>
<evidence type="ECO:0000259" key="10">
    <source>
        <dbReference type="Pfam" id="PF22700"/>
    </source>
</evidence>
<evidence type="ECO:0000259" key="9">
    <source>
        <dbReference type="Pfam" id="PF18376"/>
    </source>
</evidence>
<dbReference type="SUPFAM" id="SSF55060">
    <property type="entry name" value="GHMP Kinase, C-terminal domain"/>
    <property type="match status" value="1"/>
</dbReference>
<evidence type="ECO:0000256" key="4">
    <source>
        <dbReference type="ARBA" id="ARBA00022741"/>
    </source>
</evidence>
<proteinExistence type="inferred from homology"/>
<dbReference type="Gene3D" id="3.30.230.10">
    <property type="match status" value="1"/>
</dbReference>
<keyword evidence="6" id="KW-0443">Lipid metabolism</keyword>
<dbReference type="PANTHER" id="PTHR10977:SF3">
    <property type="entry name" value="DIPHOSPHOMEVALONATE DECARBOXYLASE"/>
    <property type="match status" value="1"/>
</dbReference>
<dbReference type="GO" id="GO:0019287">
    <property type="term" value="P:isopentenyl diphosphate biosynthetic process, mevalonate pathway"/>
    <property type="evidence" value="ECO:0007669"/>
    <property type="project" value="UniProtKB-UniRule"/>
</dbReference>
<dbReference type="PANTHER" id="PTHR10977">
    <property type="entry name" value="DIPHOSPHOMEVALONATE DECARBOXYLASE"/>
    <property type="match status" value="1"/>
</dbReference>
<dbReference type="GO" id="GO:0005829">
    <property type="term" value="C:cytosol"/>
    <property type="evidence" value="ECO:0007669"/>
    <property type="project" value="InterPro"/>
</dbReference>
<dbReference type="NCBIfam" id="TIGR01240">
    <property type="entry name" value="mevDPdecarb"/>
    <property type="match status" value="1"/>
</dbReference>
<dbReference type="GO" id="GO:0004163">
    <property type="term" value="F:diphosphomevalonate decarboxylase activity"/>
    <property type="evidence" value="ECO:0007669"/>
    <property type="project" value="UniProtKB-UniRule"/>
</dbReference>
<evidence type="ECO:0000256" key="3">
    <source>
        <dbReference type="ARBA" id="ARBA00022516"/>
    </source>
</evidence>
<evidence type="ECO:0000256" key="2">
    <source>
        <dbReference type="ARBA" id="ARBA00012296"/>
    </source>
</evidence>
<protein>
    <recommendedName>
        <fullName evidence="2 8">Diphosphomevalonate decarboxylase</fullName>
        <ecNumber evidence="2 8">4.1.1.33</ecNumber>
    </recommendedName>
</protein>
<dbReference type="InterPro" id="IPR036554">
    <property type="entry name" value="GHMP_kinase_C_sf"/>
</dbReference>
<dbReference type="Gene3D" id="3.30.70.890">
    <property type="entry name" value="GHMP kinase, C-terminal domain"/>
    <property type="match status" value="1"/>
</dbReference>
<organism evidence="11 12">
    <name type="scientific">Caldiarchaeum subterraneum</name>
    <dbReference type="NCBI Taxonomy" id="311458"/>
    <lineage>
        <taxon>Archaea</taxon>
        <taxon>Nitrososphaerota</taxon>
        <taxon>Candidatus Caldarchaeales</taxon>
        <taxon>Candidatus Caldarchaeaceae</taxon>
        <taxon>Candidatus Caldarchaeum</taxon>
    </lineage>
</organism>
<accession>A0A832ZZ52</accession>
<dbReference type="InterPro" id="IPR014721">
    <property type="entry name" value="Ribsml_uS5_D2-typ_fold_subgr"/>
</dbReference>
<dbReference type="InterPro" id="IPR020568">
    <property type="entry name" value="Ribosomal_Su5_D2-typ_SF"/>
</dbReference>
<dbReference type="SUPFAM" id="SSF54211">
    <property type="entry name" value="Ribosomal protein S5 domain 2-like"/>
    <property type="match status" value="1"/>
</dbReference>
<evidence type="ECO:0000256" key="7">
    <source>
        <dbReference type="ARBA" id="ARBA00023239"/>
    </source>
</evidence>
<dbReference type="InterPro" id="IPR053859">
    <property type="entry name" value="MVD-like_N"/>
</dbReference>
<feature type="domain" description="Diphosphomevalonate decarboxylase-like N-terminal" evidence="10">
    <location>
        <begin position="2"/>
        <end position="158"/>
    </location>
</feature>
<sequence>MQALVKYHGLKDWELRIPYHDSISVNVEALNTTTTIEFGDFEQDVIIVDGRRLEGRAFERALKVIDFIRKLSGVAGKVKVESRNSIPTGRVKGVGFSSSAGAALAVAAYKATGLDKELGWDLTLLSRIARRLAGSACRSVVGEYARWYAGGDDVSSYAERIASKEDLDISMVLVPLYLDITTEQAHAEAEKSAFFKARVESAQRRCDELEGIIKEGDFTAFGRLVELDSLELHAVTMTGVEGMLLVNCDSLKIISLVRRMRKEEGVDCFFSMQTGPSVFINTTREDSKYVVEQVKELGYEPIVSGIGGEAFVIQ</sequence>
<comment type="similarity">
    <text evidence="1">Belongs to the diphosphomevalonate decarboxylase family.</text>
</comment>
<evidence type="ECO:0000256" key="6">
    <source>
        <dbReference type="ARBA" id="ARBA00023098"/>
    </source>
</evidence>
<evidence type="ECO:0000313" key="11">
    <source>
        <dbReference type="EMBL" id="HIQ30031.1"/>
    </source>
</evidence>
<dbReference type="EC" id="4.1.1.33" evidence="2 8"/>
<dbReference type="EMBL" id="DQVM01000110">
    <property type="protein sequence ID" value="HIQ30031.1"/>
    <property type="molecule type" value="Genomic_DNA"/>
</dbReference>
<keyword evidence="3" id="KW-0444">Lipid biosynthesis</keyword>
<keyword evidence="7 11" id="KW-0456">Lyase</keyword>
<reference evidence="11" key="1">
    <citation type="journal article" date="2020" name="ISME J.">
        <title>Gammaproteobacteria mediating utilization of methyl-, sulfur- and petroleum organic compounds in deep ocean hydrothermal plumes.</title>
        <authorList>
            <person name="Zhou Z."/>
            <person name="Liu Y."/>
            <person name="Pan J."/>
            <person name="Cron B.R."/>
            <person name="Toner B.M."/>
            <person name="Anantharaman K."/>
            <person name="Breier J.A."/>
            <person name="Dick G.J."/>
            <person name="Li M."/>
        </authorList>
    </citation>
    <scope>NUCLEOTIDE SEQUENCE</scope>
    <source>
        <strain evidence="11">SZUA-1515</strain>
    </source>
</reference>
<dbReference type="InterPro" id="IPR041431">
    <property type="entry name" value="Mvd1_C"/>
</dbReference>
<feature type="domain" description="Mvd1 C-terminal" evidence="9">
    <location>
        <begin position="188"/>
        <end position="296"/>
    </location>
</feature>
<dbReference type="AlphaFoldDB" id="A0A832ZZ52"/>
<evidence type="ECO:0000313" key="12">
    <source>
        <dbReference type="Proteomes" id="UP000608579"/>
    </source>
</evidence>
<dbReference type="InterPro" id="IPR029765">
    <property type="entry name" value="Mev_diP_decarb"/>
</dbReference>
<gene>
    <name evidence="11" type="primary">mvaD</name>
    <name evidence="11" type="ORF">EYH45_05645</name>
</gene>
<comment type="caution">
    <text evidence="11">The sequence shown here is derived from an EMBL/GenBank/DDBJ whole genome shotgun (WGS) entry which is preliminary data.</text>
</comment>
<evidence type="ECO:0000256" key="8">
    <source>
        <dbReference type="NCBIfam" id="TIGR01240"/>
    </source>
</evidence>
<dbReference type="InterPro" id="IPR005935">
    <property type="entry name" value="Mev_decarb"/>
</dbReference>
<keyword evidence="5" id="KW-0067">ATP-binding</keyword>
<keyword evidence="4" id="KW-0547">Nucleotide-binding</keyword>
<dbReference type="Proteomes" id="UP000608579">
    <property type="component" value="Unassembled WGS sequence"/>
</dbReference>
<name>A0A832ZZ52_CALS0</name>
<dbReference type="PIRSF" id="PIRSF015950">
    <property type="entry name" value="Mev_P_decrbx"/>
    <property type="match status" value="1"/>
</dbReference>